<sequence length="474" mass="54254">MKALSYDLVPTVITIILLAILPIGYTKEYSTFSYTETSIQDNLTNTQPRVWDIKHYQDSTAVLRISRDNYFIGNTTRCFEQKLMLRVIQTNGSVIPINFDVIEEIQDINYCLVNDKSPINIYPLFDQYILITYIHASNTSDNTTFTDQGMIIDWDGYIISKIEFGPSYLLPGTNIWIPNDYLTVNIDPWMGFLHFTNFQVSVLPTLNFGYAIIYTNTTNRNTTGAVENLDFTNFQVSVLPTLNNGYAIIYTNNTNRNTTDPASKSGGLLLSLNSNVNFTFHLYDEDNEPSSWKFLQQPIISNLASLYDILPNNTMLIARNETTTTWNLFAINLPQLEPFNDSGYGNLHVNSTCPSKGSNSLLLKSEIIYIKYQENVSLSDGYLTIYQIINQNNVLRQRINSKTCQCNISCIVVKINIFPCTFNYPGGKYFIQIDNNFVKNFEYGEPQLGIQPNIWMFETDLYHGITFNNFKIAY</sequence>
<evidence type="ECO:0000313" key="1">
    <source>
        <dbReference type="EMBL" id="RIB08772.1"/>
    </source>
</evidence>
<dbReference type="STRING" id="44941.A0A397UEQ2"/>
<gene>
    <name evidence="1" type="ORF">C2G38_2210763</name>
</gene>
<dbReference type="OrthoDB" id="2433449at2759"/>
<protein>
    <submittedName>
        <fullName evidence="1">Uncharacterized protein</fullName>
    </submittedName>
</protein>
<proteinExistence type="predicted"/>
<dbReference type="AlphaFoldDB" id="A0A397UEQ2"/>
<evidence type="ECO:0000313" key="2">
    <source>
        <dbReference type="Proteomes" id="UP000266673"/>
    </source>
</evidence>
<accession>A0A397UEQ2</accession>
<keyword evidence="2" id="KW-1185">Reference proteome</keyword>
<dbReference type="EMBL" id="QKWP01001464">
    <property type="protein sequence ID" value="RIB08772.1"/>
    <property type="molecule type" value="Genomic_DNA"/>
</dbReference>
<organism evidence="1 2">
    <name type="scientific">Gigaspora rosea</name>
    <dbReference type="NCBI Taxonomy" id="44941"/>
    <lineage>
        <taxon>Eukaryota</taxon>
        <taxon>Fungi</taxon>
        <taxon>Fungi incertae sedis</taxon>
        <taxon>Mucoromycota</taxon>
        <taxon>Glomeromycotina</taxon>
        <taxon>Glomeromycetes</taxon>
        <taxon>Diversisporales</taxon>
        <taxon>Gigasporaceae</taxon>
        <taxon>Gigaspora</taxon>
    </lineage>
</organism>
<comment type="caution">
    <text evidence="1">The sequence shown here is derived from an EMBL/GenBank/DDBJ whole genome shotgun (WGS) entry which is preliminary data.</text>
</comment>
<name>A0A397UEQ2_9GLOM</name>
<reference evidence="1 2" key="1">
    <citation type="submission" date="2018-06" db="EMBL/GenBank/DDBJ databases">
        <title>Comparative genomics reveals the genomic features of Rhizophagus irregularis, R. cerebriforme, R. diaphanum and Gigaspora rosea, and their symbiotic lifestyle signature.</title>
        <authorList>
            <person name="Morin E."/>
            <person name="San Clemente H."/>
            <person name="Chen E.C.H."/>
            <person name="De La Providencia I."/>
            <person name="Hainaut M."/>
            <person name="Kuo A."/>
            <person name="Kohler A."/>
            <person name="Murat C."/>
            <person name="Tang N."/>
            <person name="Roy S."/>
            <person name="Loubradou J."/>
            <person name="Henrissat B."/>
            <person name="Grigoriev I.V."/>
            <person name="Corradi N."/>
            <person name="Roux C."/>
            <person name="Martin F.M."/>
        </authorList>
    </citation>
    <scope>NUCLEOTIDE SEQUENCE [LARGE SCALE GENOMIC DNA]</scope>
    <source>
        <strain evidence="1 2">DAOM 194757</strain>
    </source>
</reference>
<dbReference type="Proteomes" id="UP000266673">
    <property type="component" value="Unassembled WGS sequence"/>
</dbReference>